<proteinExistence type="predicted"/>
<accession>A0A498S9U6</accession>
<evidence type="ECO:0000313" key="1">
    <source>
        <dbReference type="EMBL" id="VBB30180.1"/>
    </source>
</evidence>
<protein>
    <submittedName>
        <fullName evidence="1">Uncharacterized protein</fullName>
    </submittedName>
</protein>
<evidence type="ECO:0000313" key="2">
    <source>
        <dbReference type="Proteomes" id="UP000276991"/>
    </source>
</evidence>
<sequence>MLVHEDGSSKKAVDRGLAIDVNSPFAKEIPEEAFDKKAEKRSYLMRRGAISIGIDSLELVNFVAYG</sequence>
<dbReference type="Proteomes" id="UP000276991">
    <property type="component" value="Unassembled WGS sequence"/>
</dbReference>
<dbReference type="EMBL" id="UPTC01000804">
    <property type="protein sequence ID" value="VBB30180.1"/>
    <property type="molecule type" value="Genomic_DNA"/>
</dbReference>
<keyword evidence="2" id="KW-1185">Reference proteome</keyword>
<gene>
    <name evidence="1" type="ORF">NAV_LOCUS4971</name>
</gene>
<reference evidence="1 2" key="1">
    <citation type="submission" date="2018-08" db="EMBL/GenBank/DDBJ databases">
        <authorList>
            <person name="Laetsch R D."/>
            <person name="Stevens L."/>
            <person name="Kumar S."/>
            <person name="Blaxter L. M."/>
        </authorList>
    </citation>
    <scope>NUCLEOTIDE SEQUENCE [LARGE SCALE GENOMIC DNA]</scope>
</reference>
<organism evidence="1 2">
    <name type="scientific">Acanthocheilonema viteae</name>
    <name type="common">Filarial nematode worm</name>
    <name type="synonym">Dipetalonema viteae</name>
    <dbReference type="NCBI Taxonomy" id="6277"/>
    <lineage>
        <taxon>Eukaryota</taxon>
        <taxon>Metazoa</taxon>
        <taxon>Ecdysozoa</taxon>
        <taxon>Nematoda</taxon>
        <taxon>Chromadorea</taxon>
        <taxon>Rhabditida</taxon>
        <taxon>Spirurina</taxon>
        <taxon>Spiruromorpha</taxon>
        <taxon>Filarioidea</taxon>
        <taxon>Onchocercidae</taxon>
        <taxon>Acanthocheilonema</taxon>
    </lineage>
</organism>
<name>A0A498S9U6_ACAVI</name>
<dbReference type="OrthoDB" id="5853988at2759"/>
<dbReference type="AlphaFoldDB" id="A0A498S9U6"/>